<sequence length="130" mass="14426">MWEEAKTFGENPHMHEENMQTSCRSPGQDLNPGPSNNNCIIVPKCFITKNYTGFFGCAKRGEGYEILNITSCIISVCQKTTELLSLMQLSGEHVKDVCSSVYIQSGPVSRLVFINPAGNGVYVFFLHLCL</sequence>
<protein>
    <submittedName>
        <fullName evidence="2">Uncharacterized protein</fullName>
    </submittedName>
</protein>
<dbReference type="Proteomes" id="UP001434883">
    <property type="component" value="Unassembled WGS sequence"/>
</dbReference>
<organism evidence="2 3">
    <name type="scientific">Xenoophorus captivus</name>
    <dbReference type="NCBI Taxonomy" id="1517983"/>
    <lineage>
        <taxon>Eukaryota</taxon>
        <taxon>Metazoa</taxon>
        <taxon>Chordata</taxon>
        <taxon>Craniata</taxon>
        <taxon>Vertebrata</taxon>
        <taxon>Euteleostomi</taxon>
        <taxon>Actinopterygii</taxon>
        <taxon>Neopterygii</taxon>
        <taxon>Teleostei</taxon>
        <taxon>Neoteleostei</taxon>
        <taxon>Acanthomorphata</taxon>
        <taxon>Ovalentaria</taxon>
        <taxon>Atherinomorphae</taxon>
        <taxon>Cyprinodontiformes</taxon>
        <taxon>Goodeidae</taxon>
        <taxon>Xenoophorus</taxon>
    </lineage>
</organism>
<accession>A0ABV0QS22</accession>
<feature type="compositionally biased region" description="Basic and acidic residues" evidence="1">
    <location>
        <begin position="1"/>
        <end position="18"/>
    </location>
</feature>
<evidence type="ECO:0000256" key="1">
    <source>
        <dbReference type="SAM" id="MobiDB-lite"/>
    </source>
</evidence>
<name>A0ABV0QS22_9TELE</name>
<evidence type="ECO:0000313" key="2">
    <source>
        <dbReference type="EMBL" id="MEQ2198338.1"/>
    </source>
</evidence>
<dbReference type="EMBL" id="JAHRIN010019260">
    <property type="protein sequence ID" value="MEQ2198338.1"/>
    <property type="molecule type" value="Genomic_DNA"/>
</dbReference>
<proteinExistence type="predicted"/>
<gene>
    <name evidence="2" type="ORF">XENOCAPTIV_011478</name>
</gene>
<evidence type="ECO:0000313" key="3">
    <source>
        <dbReference type="Proteomes" id="UP001434883"/>
    </source>
</evidence>
<comment type="caution">
    <text evidence="2">The sequence shown here is derived from an EMBL/GenBank/DDBJ whole genome shotgun (WGS) entry which is preliminary data.</text>
</comment>
<keyword evidence="3" id="KW-1185">Reference proteome</keyword>
<feature type="region of interest" description="Disordered" evidence="1">
    <location>
        <begin position="1"/>
        <end position="27"/>
    </location>
</feature>
<reference evidence="2 3" key="1">
    <citation type="submission" date="2021-06" db="EMBL/GenBank/DDBJ databases">
        <authorList>
            <person name="Palmer J.M."/>
        </authorList>
    </citation>
    <scope>NUCLEOTIDE SEQUENCE [LARGE SCALE GENOMIC DNA]</scope>
    <source>
        <strain evidence="2 3">XC_2019</strain>
        <tissue evidence="2">Muscle</tissue>
    </source>
</reference>